<dbReference type="GO" id="GO:0016787">
    <property type="term" value="F:hydrolase activity"/>
    <property type="evidence" value="ECO:0007669"/>
    <property type="project" value="UniProtKB-KW"/>
</dbReference>
<gene>
    <name evidence="8" type="ordered locus">Rahaq_0752</name>
    <name evidence="9" type="ORF">ACFPK4_05825</name>
</gene>
<keyword evidence="2" id="KW-1277">Toxin-antitoxin system</keyword>
<dbReference type="KEGG" id="rah:Rahaq_0752"/>
<evidence type="ECO:0000313" key="10">
    <source>
        <dbReference type="Proteomes" id="UP000007257"/>
    </source>
</evidence>
<evidence type="ECO:0000256" key="1">
    <source>
        <dbReference type="ARBA" id="ARBA00006620"/>
    </source>
</evidence>
<evidence type="ECO:0000313" key="9">
    <source>
        <dbReference type="EMBL" id="MFD3223041.1"/>
    </source>
</evidence>
<dbReference type="Proteomes" id="UP000007257">
    <property type="component" value="Chromosome"/>
</dbReference>
<dbReference type="GO" id="GO:0003729">
    <property type="term" value="F:mRNA binding"/>
    <property type="evidence" value="ECO:0007669"/>
    <property type="project" value="InterPro"/>
</dbReference>
<evidence type="ECO:0000313" key="8">
    <source>
        <dbReference type="EMBL" id="ADW72379.1"/>
    </source>
</evidence>
<dbReference type="HOGENOM" id="CLU_164851_4_2_6"/>
<keyword evidence="4" id="KW-0255">Endonuclease</keyword>
<dbReference type="GeneID" id="95418561"/>
<reference evidence="10" key="1">
    <citation type="submission" date="2011-01" db="EMBL/GenBank/DDBJ databases">
        <title>Complete sequence of chromosome of Rahnella sp. Y9602.</title>
        <authorList>
            <consortium name="US DOE Joint Genome Institute"/>
            <person name="Lucas S."/>
            <person name="Copeland A."/>
            <person name="Lapidus A."/>
            <person name="Cheng J.-F."/>
            <person name="Goodwin L."/>
            <person name="Pitluck S."/>
            <person name="Lu M."/>
            <person name="Detter J.C."/>
            <person name="Han C."/>
            <person name="Tapia R."/>
            <person name="Land M."/>
            <person name="Hauser L."/>
            <person name="Kyrpides N."/>
            <person name="Ivanova N."/>
            <person name="Ovchinnikova G."/>
            <person name="Pagani I."/>
            <person name="Sobecky P.A."/>
            <person name="Martinez R.J."/>
            <person name="Woyke T."/>
        </authorList>
    </citation>
    <scope>NUCLEOTIDE SEQUENCE [LARGE SCALE GENOMIC DNA]</scope>
    <source>
        <strain evidence="10">Y9602</strain>
    </source>
</reference>
<dbReference type="Pfam" id="PF07927">
    <property type="entry name" value="HicA_toxin"/>
    <property type="match status" value="1"/>
</dbReference>
<dbReference type="Gene3D" id="3.30.920.30">
    <property type="entry name" value="Hypothetical protein"/>
    <property type="match status" value="1"/>
</dbReference>
<dbReference type="OrthoDB" id="9811409at2"/>
<dbReference type="Proteomes" id="UP001598201">
    <property type="component" value="Unassembled WGS sequence"/>
</dbReference>
<accession>A0A0H3F654</accession>
<evidence type="ECO:0000256" key="5">
    <source>
        <dbReference type="ARBA" id="ARBA00022801"/>
    </source>
</evidence>
<dbReference type="AlphaFoldDB" id="A0A0H3F654"/>
<evidence type="ECO:0000256" key="7">
    <source>
        <dbReference type="ARBA" id="ARBA00023016"/>
    </source>
</evidence>
<evidence type="ECO:0000256" key="2">
    <source>
        <dbReference type="ARBA" id="ARBA00022649"/>
    </source>
</evidence>
<keyword evidence="3" id="KW-0540">Nuclease</keyword>
<keyword evidence="11" id="KW-1185">Reference proteome</keyword>
<dbReference type="EMBL" id="CP002505">
    <property type="protein sequence ID" value="ADW72379.1"/>
    <property type="molecule type" value="Genomic_DNA"/>
</dbReference>
<keyword evidence="6" id="KW-0694">RNA-binding</keyword>
<dbReference type="GO" id="GO:0004519">
    <property type="term" value="F:endonuclease activity"/>
    <property type="evidence" value="ECO:0007669"/>
    <property type="project" value="UniProtKB-KW"/>
</dbReference>
<sequence length="60" mass="6647">MKSTELIKALLAAGCELKRHRGGSHQIWWSPVTNKTFPVPHPKNDLPVGTLKSIRKMAGI</sequence>
<keyword evidence="7" id="KW-0346">Stress response</keyword>
<evidence type="ECO:0000256" key="4">
    <source>
        <dbReference type="ARBA" id="ARBA00022759"/>
    </source>
</evidence>
<dbReference type="InterPro" id="IPR012933">
    <property type="entry name" value="HicA_mRNA_interferase"/>
</dbReference>
<comment type="similarity">
    <text evidence="1">Belongs to the HicA mRNA interferase family.</text>
</comment>
<dbReference type="RefSeq" id="WP_013574084.1">
    <property type="nucleotide sequence ID" value="NC_015061.1"/>
</dbReference>
<keyword evidence="5" id="KW-0378">Hydrolase</keyword>
<dbReference type="EMBL" id="JBHUCJ010000008">
    <property type="protein sequence ID" value="MFD3223041.1"/>
    <property type="molecule type" value="Genomic_DNA"/>
</dbReference>
<dbReference type="SUPFAM" id="SSF54786">
    <property type="entry name" value="YcfA/nrd intein domain"/>
    <property type="match status" value="1"/>
</dbReference>
<organism evidence="8 10">
    <name type="scientific">Rahnella sp. (strain Y9602)</name>
    <dbReference type="NCBI Taxonomy" id="2703885"/>
    <lineage>
        <taxon>Bacteria</taxon>
        <taxon>Pseudomonadati</taxon>
        <taxon>Pseudomonadota</taxon>
        <taxon>Gammaproteobacteria</taxon>
        <taxon>Enterobacterales</taxon>
        <taxon>Yersiniaceae</taxon>
        <taxon>Rahnella</taxon>
    </lineage>
</organism>
<reference evidence="8 10" key="2">
    <citation type="journal article" date="2012" name="J. Bacteriol.">
        <title>Complete Genome Sequence of Rahnella sp. Strain Y9602, a Gammaproteobacterium Isolate from Metal- and Radionuclide-Contaminated Soil.</title>
        <authorList>
            <person name="Martinez R.J."/>
            <person name="Bruce D."/>
            <person name="Detter C."/>
            <person name="Goodwin L.A."/>
            <person name="Han J."/>
            <person name="Han C.S."/>
            <person name="Held B."/>
            <person name="Land M.L."/>
            <person name="Mikhailova N."/>
            <person name="Nolan M."/>
            <person name="Pennacchio L."/>
            <person name="Pitluck S."/>
            <person name="Tapia R."/>
            <person name="Woyke T."/>
            <person name="Sobecky P.A."/>
        </authorList>
    </citation>
    <scope>NUCLEOTIDE SEQUENCE [LARGE SCALE GENOMIC DNA]</scope>
    <source>
        <strain evidence="8 10">Y9602</strain>
    </source>
</reference>
<name>A0A0H3F654_RAHSY</name>
<evidence type="ECO:0000256" key="3">
    <source>
        <dbReference type="ARBA" id="ARBA00022722"/>
    </source>
</evidence>
<evidence type="ECO:0000313" key="11">
    <source>
        <dbReference type="Proteomes" id="UP001598201"/>
    </source>
</evidence>
<dbReference type="eggNOG" id="COG1724">
    <property type="taxonomic scope" value="Bacteria"/>
</dbReference>
<proteinExistence type="inferred from homology"/>
<dbReference type="InterPro" id="IPR038570">
    <property type="entry name" value="HicA_sf"/>
</dbReference>
<protein>
    <submittedName>
        <fullName evidence="9">Type II toxin-antitoxin system HicA family toxin</fullName>
    </submittedName>
    <submittedName>
        <fullName evidence="8">YcfA family protein</fullName>
    </submittedName>
</protein>
<evidence type="ECO:0000256" key="6">
    <source>
        <dbReference type="ARBA" id="ARBA00022884"/>
    </source>
</evidence>
<reference evidence="9 11" key="3">
    <citation type="submission" date="2024-09" db="EMBL/GenBank/DDBJ databases">
        <title>Genomes of Rahnella.</title>
        <authorList>
            <person name="Mnguni F.C."/>
            <person name="Shin G.Y."/>
            <person name="Coutinho T."/>
        </authorList>
    </citation>
    <scope>NUCLEOTIDE SEQUENCE [LARGE SCALE GENOMIC DNA]</scope>
    <source>
        <strain evidence="9 11">20WA0057</strain>
    </source>
</reference>